<proteinExistence type="predicted"/>
<dbReference type="PANTHER" id="PTHR21015:SF28">
    <property type="entry name" value="SLL1722 PROTEIN"/>
    <property type="match status" value="1"/>
</dbReference>
<dbReference type="EMBL" id="LMTZ01000084">
    <property type="protein sequence ID" value="KST67929.1"/>
    <property type="molecule type" value="Genomic_DNA"/>
</dbReference>
<dbReference type="PANTHER" id="PTHR21015">
    <property type="entry name" value="UDP-N-ACETYLGLUCOSAMINE--N-ACETYLMURAMYL-(PENTAPEPTIDE) PYROPHOSPHORYL-UNDECAPRENOL N-ACETYLGLUCOSAMINE TRANSFERASE 1"/>
    <property type="match status" value="1"/>
</dbReference>
<comment type="caution">
    <text evidence="2">The sequence shown here is derived from an EMBL/GenBank/DDBJ whole genome shotgun (WGS) entry which is preliminary data.</text>
</comment>
<dbReference type="Proteomes" id="UP000053372">
    <property type="component" value="Unassembled WGS sequence"/>
</dbReference>
<dbReference type="Gene3D" id="3.40.50.2000">
    <property type="entry name" value="Glycogen Phosphorylase B"/>
    <property type="match status" value="1"/>
</dbReference>
<dbReference type="GO" id="GO:0016758">
    <property type="term" value="F:hexosyltransferase activity"/>
    <property type="evidence" value="ECO:0007669"/>
    <property type="project" value="InterPro"/>
</dbReference>
<dbReference type="Pfam" id="PF04101">
    <property type="entry name" value="Glyco_tran_28_C"/>
    <property type="match status" value="1"/>
</dbReference>
<keyword evidence="3" id="KW-1185">Reference proteome</keyword>
<reference evidence="2 3" key="1">
    <citation type="journal article" date="2015" name="Genome Announc.">
        <title>Draft Genome of the Euendolithic (true boring) Cyanobacterium Mastigocoleus testarum strain BC008.</title>
        <authorList>
            <person name="Guida B.S."/>
            <person name="Garcia-Pichel F."/>
        </authorList>
    </citation>
    <scope>NUCLEOTIDE SEQUENCE [LARGE SCALE GENOMIC DNA]</scope>
    <source>
        <strain evidence="2 3">BC008</strain>
    </source>
</reference>
<evidence type="ECO:0000313" key="2">
    <source>
        <dbReference type="EMBL" id="KST67929.1"/>
    </source>
</evidence>
<accession>A0A0V7ZTQ3</accession>
<gene>
    <name evidence="2" type="ORF">BC008_31600</name>
</gene>
<evidence type="ECO:0000259" key="1">
    <source>
        <dbReference type="Pfam" id="PF04101"/>
    </source>
</evidence>
<dbReference type="RefSeq" id="WP_027845242.1">
    <property type="nucleotide sequence ID" value="NZ_LMTZ01000084.1"/>
</dbReference>
<name>A0A0V7ZTQ3_9CYAN</name>
<keyword evidence="2" id="KW-0808">Transferase</keyword>
<dbReference type="AlphaFoldDB" id="A0A0V7ZTQ3"/>
<evidence type="ECO:0000313" key="3">
    <source>
        <dbReference type="Proteomes" id="UP000053372"/>
    </source>
</evidence>
<feature type="domain" description="Glycosyl transferase family 28 C-terminal" evidence="1">
    <location>
        <begin position="222"/>
        <end position="363"/>
    </location>
</feature>
<protein>
    <submittedName>
        <fullName evidence="2">Glycosyl transferase</fullName>
    </submittedName>
</protein>
<organism evidence="2 3">
    <name type="scientific">Mastigocoleus testarum BC008</name>
    <dbReference type="NCBI Taxonomy" id="371196"/>
    <lineage>
        <taxon>Bacteria</taxon>
        <taxon>Bacillati</taxon>
        <taxon>Cyanobacteriota</taxon>
        <taxon>Cyanophyceae</taxon>
        <taxon>Nostocales</taxon>
        <taxon>Hapalosiphonaceae</taxon>
        <taxon>Mastigocoleus</taxon>
    </lineage>
</organism>
<dbReference type="SUPFAM" id="SSF53756">
    <property type="entry name" value="UDP-Glycosyltransferase/glycogen phosphorylase"/>
    <property type="match status" value="1"/>
</dbReference>
<dbReference type="OrthoDB" id="503443at2"/>
<sequence length="397" mass="44871">MKKKILFYCQYHLGMGHLVRSLEILRSLAKDFQVCFVKAGWEVEGFEAPTGVQVVTLPLLLSENRQVKVADSSQDLEEVKQIRINKLLQVFEEFQPDCLITEGYPFNKHQFEFEAIPLLERIKATGRKTKVVSSLRDIVMAKHYDNREAVTDKICNLMNQYFDLLLVHSDPKFHNLAESFSRIKEIQSLIKYTGYVAQSPSENPLLTDEDLATLNLNKPTILVTIGGGQLGHELLESILEASPFISKSLPHQIIAFAGPFFPAEKFLKLQETAANQTNLTLRKYTANLIPYMEKAELSISLCGYNTTMNILRTGVNSMIFPSNKDWEQKIRAEKLEKLGLTEIIHPGDLNPESLSQKIIANLNKRGFVNTCEPIELQGAQKTSSLLQEFLENAVVAV</sequence>
<dbReference type="InterPro" id="IPR007235">
    <property type="entry name" value="Glyco_trans_28_C"/>
</dbReference>